<dbReference type="InterPro" id="IPR036881">
    <property type="entry name" value="Glyco_hydro_3_C_sf"/>
</dbReference>
<dbReference type="EMBL" id="AEIG01000049">
    <property type="protein sequence ID" value="EGG29490.1"/>
    <property type="molecule type" value="Genomic_DNA"/>
</dbReference>
<dbReference type="PRINTS" id="PR00133">
    <property type="entry name" value="GLHYDRLASE3"/>
</dbReference>
<dbReference type="InterPro" id="IPR036962">
    <property type="entry name" value="Glyco_hydro_3_N_sf"/>
</dbReference>
<dbReference type="Proteomes" id="UP000005615">
    <property type="component" value="Unassembled WGS sequence"/>
</dbReference>
<evidence type="ECO:0000313" key="10">
    <source>
        <dbReference type="Proteomes" id="UP000005615"/>
    </source>
</evidence>
<sequence>MNRVTNKPIRDDNQSGKAGASRLLVCAMALLLTGCADVADQSASSEPAADTQPQLVKVAKQYLEIDGYTFKDLNDNSSLDPYEDWRLPTSERVSDLVARMTINEKAGMMLIQTLNAESEGLLPDKAEKFVKQEYMTRFIFRNPVVPNPDRSAPSGRSGAQITPFEAANYTNAIQALAESTRLGIPALFKSNARNHYEQDSRPGINLSAGSFSTWPKEAGLAATRDQDLIREFADIMRQEWIAIGLRGMYGYMADLSTEPRWYRVHETFTEDADLAADIITTLVTTLQGEQLSKESVALTIKHFPGGGPQAGGGDPHYHFGRNQSYPAGQFDAHLKPFVAAIDAGTSSIMAYYGIPVGQDYQPNDVGMAFSKGIVTGLLREKLGFKGYVNSDTGIIGPVSANRAWGLEDKSIEELLSLAIHSGTDVLSGFDDHSQILSLVESGLISEERLDLSVARLLKEQFELGLFENPYVDPYAATELVGNPEFQAKADLAQRKAIVLLKNENDLLPIKVTGKPVRLFTLGVDTRIESREGVVIESGETNPEAIANADYALIRVTVTNPVTDLSHMPMEPLPVPGLEPATIFGGAAPDELDFLAFSQMANTKSWVVTPSLEQINNTIASVGADKTILAVYFRQPYVMDDASGFAKVGAHIALFGSDDNALLDVVTGRFNPSGRLPFALANSAEAILHQAPDAPGYAPEDTLYGFGHGLSY</sequence>
<organism evidence="9 10">
    <name type="scientific">Aequoribacter fuscus</name>
    <dbReference type="NCBI Taxonomy" id="2518989"/>
    <lineage>
        <taxon>Bacteria</taxon>
        <taxon>Pseudomonadati</taxon>
        <taxon>Pseudomonadota</taxon>
        <taxon>Gammaproteobacteria</taxon>
        <taxon>Cellvibrionales</taxon>
        <taxon>Halieaceae</taxon>
        <taxon>Aequoribacter</taxon>
    </lineage>
</organism>
<evidence type="ECO:0000259" key="7">
    <source>
        <dbReference type="Pfam" id="PF00933"/>
    </source>
</evidence>
<feature type="domain" description="Glycoside hydrolase family 3 C-terminal" evidence="8">
    <location>
        <begin position="497"/>
        <end position="711"/>
    </location>
</feature>
<comment type="similarity">
    <text evidence="2">Belongs to the glycosyl hydrolase 3 family.</text>
</comment>
<dbReference type="SUPFAM" id="SSF51445">
    <property type="entry name" value="(Trans)glycosidases"/>
    <property type="match status" value="1"/>
</dbReference>
<dbReference type="OrthoDB" id="9805202at2"/>
<evidence type="ECO:0000256" key="4">
    <source>
        <dbReference type="ARBA" id="ARBA00022729"/>
    </source>
</evidence>
<dbReference type="InterPro" id="IPR001764">
    <property type="entry name" value="Glyco_hydro_3_N"/>
</dbReference>
<evidence type="ECO:0000256" key="5">
    <source>
        <dbReference type="ARBA" id="ARBA00022801"/>
    </source>
</evidence>
<keyword evidence="5 9" id="KW-0378">Hydrolase</keyword>
<comment type="catalytic activity">
    <reaction evidence="1">
        <text>Hydrolysis of terminal, non-reducing beta-D-glucosyl residues with release of beta-D-glucose.</text>
        <dbReference type="EC" id="3.2.1.21"/>
    </reaction>
</comment>
<protein>
    <recommendedName>
        <fullName evidence="3">beta-glucosidase</fullName>
        <ecNumber evidence="3">3.2.1.21</ecNumber>
    </recommendedName>
</protein>
<accession>F3L2G3</accession>
<evidence type="ECO:0000259" key="8">
    <source>
        <dbReference type="Pfam" id="PF01915"/>
    </source>
</evidence>
<dbReference type="STRING" id="2518989.IMCC3088_1736"/>
<evidence type="ECO:0000256" key="2">
    <source>
        <dbReference type="ARBA" id="ARBA00005336"/>
    </source>
</evidence>
<evidence type="ECO:0000313" key="9">
    <source>
        <dbReference type="EMBL" id="EGG29490.1"/>
    </source>
</evidence>
<keyword evidence="10" id="KW-1185">Reference proteome</keyword>
<dbReference type="InterPro" id="IPR002772">
    <property type="entry name" value="Glyco_hydro_3_C"/>
</dbReference>
<dbReference type="eggNOG" id="COG1472">
    <property type="taxonomic scope" value="Bacteria"/>
</dbReference>
<proteinExistence type="inferred from homology"/>
<dbReference type="AlphaFoldDB" id="F3L2G3"/>
<dbReference type="InterPro" id="IPR051915">
    <property type="entry name" value="Cellulose_Degrad_GH3"/>
</dbReference>
<feature type="domain" description="Glycoside hydrolase family 3 N-terminal" evidence="7">
    <location>
        <begin position="166"/>
        <end position="457"/>
    </location>
</feature>
<dbReference type="GO" id="GO:0008422">
    <property type="term" value="F:beta-glucosidase activity"/>
    <property type="evidence" value="ECO:0007669"/>
    <property type="project" value="UniProtKB-EC"/>
</dbReference>
<dbReference type="PANTHER" id="PTHR30620:SF16">
    <property type="entry name" value="LYSOSOMAL BETA GLUCOSIDASE"/>
    <property type="match status" value="1"/>
</dbReference>
<dbReference type="GO" id="GO:0009251">
    <property type="term" value="P:glucan catabolic process"/>
    <property type="evidence" value="ECO:0007669"/>
    <property type="project" value="TreeGrafter"/>
</dbReference>
<dbReference type="RefSeq" id="WP_009575969.1">
    <property type="nucleotide sequence ID" value="NZ_AEIG01000049.1"/>
</dbReference>
<dbReference type="PROSITE" id="PS51257">
    <property type="entry name" value="PROKAR_LIPOPROTEIN"/>
    <property type="match status" value="1"/>
</dbReference>
<name>F3L2G3_9GAMM</name>
<dbReference type="InterPro" id="IPR017853">
    <property type="entry name" value="GH"/>
</dbReference>
<keyword evidence="4" id="KW-0732">Signal</keyword>
<reference evidence="9 10" key="1">
    <citation type="journal article" date="2011" name="J. Bacteriol.">
        <title>Genome sequence of strain IMCC3088, a proteorhodopsin-containing marine bacterium belonging to the OM60/NOR5 clade.</title>
        <authorList>
            <person name="Jang Y."/>
            <person name="Oh H.M."/>
            <person name="Kang I."/>
            <person name="Lee K."/>
            <person name="Yang S.J."/>
            <person name="Cho J.C."/>
        </authorList>
    </citation>
    <scope>NUCLEOTIDE SEQUENCE [LARGE SCALE GENOMIC DNA]</scope>
    <source>
        <strain evidence="9 10">IMCC3088</strain>
    </source>
</reference>
<dbReference type="Gene3D" id="3.20.20.300">
    <property type="entry name" value="Glycoside hydrolase, family 3, N-terminal domain"/>
    <property type="match status" value="1"/>
</dbReference>
<gene>
    <name evidence="9" type="ORF">IMCC3088_1736</name>
</gene>
<dbReference type="Gene3D" id="3.40.50.1700">
    <property type="entry name" value="Glycoside hydrolase family 3 C-terminal domain"/>
    <property type="match status" value="1"/>
</dbReference>
<comment type="caution">
    <text evidence="9">The sequence shown here is derived from an EMBL/GenBank/DDBJ whole genome shotgun (WGS) entry which is preliminary data.</text>
</comment>
<dbReference type="SUPFAM" id="SSF52279">
    <property type="entry name" value="Beta-D-glucan exohydrolase, C-terminal domain"/>
    <property type="match status" value="1"/>
</dbReference>
<dbReference type="Pfam" id="PF01915">
    <property type="entry name" value="Glyco_hydro_3_C"/>
    <property type="match status" value="1"/>
</dbReference>
<dbReference type="PANTHER" id="PTHR30620">
    <property type="entry name" value="PERIPLASMIC BETA-GLUCOSIDASE-RELATED"/>
    <property type="match status" value="1"/>
</dbReference>
<evidence type="ECO:0000256" key="6">
    <source>
        <dbReference type="ARBA" id="ARBA00023295"/>
    </source>
</evidence>
<evidence type="ECO:0000256" key="1">
    <source>
        <dbReference type="ARBA" id="ARBA00000448"/>
    </source>
</evidence>
<keyword evidence="6" id="KW-0326">Glycosidase</keyword>
<evidence type="ECO:0000256" key="3">
    <source>
        <dbReference type="ARBA" id="ARBA00012744"/>
    </source>
</evidence>
<dbReference type="Pfam" id="PF00933">
    <property type="entry name" value="Glyco_hydro_3"/>
    <property type="match status" value="1"/>
</dbReference>
<dbReference type="EC" id="3.2.1.21" evidence="3"/>